<sequence length="655" mass="70841">MERAVFAHAWRLAPGGPSSPVSRLSSLLCLFAVGLADRRASLKADALQSTIGDFGRWQLGIALAVAMSGLPGAWFKIGIVFLAPPVDFWCTSPLPADHNVTARYKCTVPGPGEDIPCESWEYDRSIFTETIITQGIWKPGDAPGMICRASPGNPKASPENPRVNPGDTLEIIRGALTHVSLAPTDLALCSCVSLLQWDLVCQRAQLANVVQMLFMLGFLVGCTLGGMMADKSHEPGARIKGQEPRLRLPGKDKCFVKCGRDSPERRSEGRGSSTLEQPWRWRLELEVPCPCPGLARRWCLVPGWLASSGESNRAIEIIGGRWRTPVNALSGLPFSVGHCMLAGLAYLLRDWHHLQLAVSIPVVLQLSYVWLVPESPRWLIAVGREQEAVRVLKKGASANRIPVADWDKVLAACKEGQKSVEEQESAGFGALFRTPMMRRCTLVMYANWAACGLVFYGLVQYMGQVAGNIFLNGFLSGVLEMPGMVICCVSLIRWGRRKTLFAAQLCTGVSCLAIMLVPLLGLPDWVTVLLASCGVTGMSVAFPCVYIYAAELFPTVVRNIGVGSSSTVARVGSALAPFVATLNSVSLCLPPLVFGLMPLAAGLLVYMLPETLHRELPDTIAEVESWKDCAVKTKDSSSSTVVEGAENPAFTQESS</sequence>
<dbReference type="InterPro" id="IPR005828">
    <property type="entry name" value="MFS_sugar_transport-like"/>
</dbReference>
<feature type="transmembrane region" description="Helical" evidence="6">
    <location>
        <begin position="499"/>
        <end position="519"/>
    </location>
</feature>
<keyword evidence="2 6" id="KW-0812">Transmembrane</keyword>
<keyword evidence="8" id="KW-1185">Reference proteome</keyword>
<evidence type="ECO:0000256" key="4">
    <source>
        <dbReference type="ARBA" id="ARBA00023136"/>
    </source>
</evidence>
<feature type="transmembrane region" description="Helical" evidence="6">
    <location>
        <begin position="328"/>
        <end position="348"/>
    </location>
</feature>
<dbReference type="Pfam" id="PF00083">
    <property type="entry name" value="Sugar_tr"/>
    <property type="match status" value="1"/>
</dbReference>
<comment type="subcellular location">
    <subcellularLocation>
        <location evidence="1">Membrane</location>
        <topology evidence="1">Multi-pass membrane protein</topology>
    </subcellularLocation>
</comment>
<evidence type="ECO:0000256" key="6">
    <source>
        <dbReference type="SAM" id="Phobius"/>
    </source>
</evidence>
<feature type="transmembrane region" description="Helical" evidence="6">
    <location>
        <begin position="525"/>
        <end position="548"/>
    </location>
</feature>
<proteinExistence type="predicted"/>
<evidence type="ECO:0000256" key="2">
    <source>
        <dbReference type="ARBA" id="ARBA00022692"/>
    </source>
</evidence>
<evidence type="ECO:0000256" key="5">
    <source>
        <dbReference type="SAM" id="MobiDB-lite"/>
    </source>
</evidence>
<reference evidence="7" key="1">
    <citation type="submission" date="2021-07" db="EMBL/GenBank/DDBJ databases">
        <authorList>
            <person name="Catto M.A."/>
            <person name="Jacobson A."/>
            <person name="Kennedy G."/>
            <person name="Labadie P."/>
            <person name="Hunt B.G."/>
            <person name="Srinivasan R."/>
        </authorList>
    </citation>
    <scope>NUCLEOTIDE SEQUENCE</scope>
    <source>
        <strain evidence="7">PL_HMW_Pooled</strain>
        <tissue evidence="7">Head</tissue>
    </source>
</reference>
<evidence type="ECO:0000256" key="1">
    <source>
        <dbReference type="ARBA" id="ARBA00004141"/>
    </source>
</evidence>
<reference evidence="7" key="2">
    <citation type="journal article" date="2023" name="BMC Genomics">
        <title>Pest status, molecular evolution, and epigenetic factors derived from the genome assembly of Frankliniella fusca, a thysanopteran phytovirus vector.</title>
        <authorList>
            <person name="Catto M.A."/>
            <person name="Labadie P.E."/>
            <person name="Jacobson A.L."/>
            <person name="Kennedy G.G."/>
            <person name="Srinivasan R."/>
            <person name="Hunt B.G."/>
        </authorList>
    </citation>
    <scope>NUCLEOTIDE SEQUENCE</scope>
    <source>
        <strain evidence="7">PL_HMW_Pooled</strain>
    </source>
</reference>
<dbReference type="EMBL" id="JAHWGI010000700">
    <property type="protein sequence ID" value="KAK3917204.1"/>
    <property type="molecule type" value="Genomic_DNA"/>
</dbReference>
<feature type="transmembrane region" description="Helical" evidence="6">
    <location>
        <begin position="592"/>
        <end position="609"/>
    </location>
</feature>
<feature type="region of interest" description="Disordered" evidence="5">
    <location>
        <begin position="634"/>
        <end position="655"/>
    </location>
</feature>
<protein>
    <submittedName>
        <fullName evidence="7">Organic cation transporter protein</fullName>
    </submittedName>
</protein>
<keyword evidence="3 6" id="KW-1133">Transmembrane helix</keyword>
<gene>
    <name evidence="7" type="ORF">KUF71_006788</name>
</gene>
<dbReference type="GO" id="GO:0016020">
    <property type="term" value="C:membrane"/>
    <property type="evidence" value="ECO:0007669"/>
    <property type="project" value="UniProtKB-SubCell"/>
</dbReference>
<evidence type="ECO:0000313" key="8">
    <source>
        <dbReference type="Proteomes" id="UP001219518"/>
    </source>
</evidence>
<feature type="transmembrane region" description="Helical" evidence="6">
    <location>
        <begin position="469"/>
        <end position="492"/>
    </location>
</feature>
<dbReference type="SUPFAM" id="SSF103473">
    <property type="entry name" value="MFS general substrate transporter"/>
    <property type="match status" value="1"/>
</dbReference>
<keyword evidence="4 6" id="KW-0472">Membrane</keyword>
<dbReference type="Proteomes" id="UP001219518">
    <property type="component" value="Unassembled WGS sequence"/>
</dbReference>
<dbReference type="Gene3D" id="1.20.1250.20">
    <property type="entry name" value="MFS general substrate transporter like domains"/>
    <property type="match status" value="1"/>
</dbReference>
<accession>A0AAE1H9B3</accession>
<feature type="transmembrane region" description="Helical" evidence="6">
    <location>
        <begin position="442"/>
        <end position="463"/>
    </location>
</feature>
<evidence type="ECO:0000313" key="7">
    <source>
        <dbReference type="EMBL" id="KAK3917204.1"/>
    </source>
</evidence>
<dbReference type="InterPro" id="IPR036259">
    <property type="entry name" value="MFS_trans_sf"/>
</dbReference>
<comment type="caution">
    <text evidence="7">The sequence shown here is derived from an EMBL/GenBank/DDBJ whole genome shotgun (WGS) entry which is preliminary data.</text>
</comment>
<evidence type="ECO:0000256" key="3">
    <source>
        <dbReference type="ARBA" id="ARBA00022989"/>
    </source>
</evidence>
<name>A0AAE1H9B3_9NEOP</name>
<dbReference type="GO" id="GO:0022857">
    <property type="term" value="F:transmembrane transporter activity"/>
    <property type="evidence" value="ECO:0007669"/>
    <property type="project" value="InterPro"/>
</dbReference>
<dbReference type="AlphaFoldDB" id="A0AAE1H9B3"/>
<dbReference type="PANTHER" id="PTHR24064">
    <property type="entry name" value="SOLUTE CARRIER FAMILY 22 MEMBER"/>
    <property type="match status" value="1"/>
</dbReference>
<feature type="transmembrane region" description="Helical" evidence="6">
    <location>
        <begin position="209"/>
        <end position="229"/>
    </location>
</feature>
<organism evidence="7 8">
    <name type="scientific">Frankliniella fusca</name>
    <dbReference type="NCBI Taxonomy" id="407009"/>
    <lineage>
        <taxon>Eukaryota</taxon>
        <taxon>Metazoa</taxon>
        <taxon>Ecdysozoa</taxon>
        <taxon>Arthropoda</taxon>
        <taxon>Hexapoda</taxon>
        <taxon>Insecta</taxon>
        <taxon>Pterygota</taxon>
        <taxon>Neoptera</taxon>
        <taxon>Paraneoptera</taxon>
        <taxon>Thysanoptera</taxon>
        <taxon>Terebrantia</taxon>
        <taxon>Thripoidea</taxon>
        <taxon>Thripidae</taxon>
        <taxon>Frankliniella</taxon>
    </lineage>
</organism>